<proteinExistence type="predicted"/>
<accession>A0A6J4V493</accession>
<protein>
    <submittedName>
        <fullName evidence="2">Uncharacterized protein</fullName>
    </submittedName>
</protein>
<feature type="compositionally biased region" description="Pro residues" evidence="1">
    <location>
        <begin position="256"/>
        <end position="265"/>
    </location>
</feature>
<evidence type="ECO:0000313" key="2">
    <source>
        <dbReference type="EMBL" id="CAA9567675.1"/>
    </source>
</evidence>
<evidence type="ECO:0000256" key="1">
    <source>
        <dbReference type="SAM" id="MobiDB-lite"/>
    </source>
</evidence>
<gene>
    <name evidence="2" type="ORF">AVDCRST_MAG70-2186</name>
</gene>
<reference evidence="2" key="1">
    <citation type="submission" date="2020-02" db="EMBL/GenBank/DDBJ databases">
        <authorList>
            <person name="Meier V. D."/>
        </authorList>
    </citation>
    <scope>NUCLEOTIDE SEQUENCE</scope>
    <source>
        <strain evidence="2">AVDCRST_MAG70</strain>
    </source>
</reference>
<feature type="compositionally biased region" description="Basic and acidic residues" evidence="1">
    <location>
        <begin position="1"/>
        <end position="20"/>
    </location>
</feature>
<organism evidence="2">
    <name type="scientific">uncultured Thermomicrobiales bacterium</name>
    <dbReference type="NCBI Taxonomy" id="1645740"/>
    <lineage>
        <taxon>Bacteria</taxon>
        <taxon>Pseudomonadati</taxon>
        <taxon>Thermomicrobiota</taxon>
        <taxon>Thermomicrobia</taxon>
        <taxon>Thermomicrobiales</taxon>
        <taxon>environmental samples</taxon>
    </lineage>
</organism>
<dbReference type="EMBL" id="CADCWH010000353">
    <property type="protein sequence ID" value="CAA9567675.1"/>
    <property type="molecule type" value="Genomic_DNA"/>
</dbReference>
<feature type="region of interest" description="Disordered" evidence="1">
    <location>
        <begin position="137"/>
        <end position="265"/>
    </location>
</feature>
<feature type="region of interest" description="Disordered" evidence="1">
    <location>
        <begin position="1"/>
        <end position="70"/>
    </location>
</feature>
<sequence length="265" mass="26522">MADRTDIRPEPDRNPLDRRPSAGNIAENDPPVSPRTPGGSRSPQHPGATPDRSTIPGHGALPVARPGEVRRPLTQYATAQEIMGVYAPAPGEAMDPSRFEQATASYEEMRKAYPAQATPTRPRPGFALTAGDRVASEAQEIGGPTPAALDAGVGGNQASGTAVGDQGRAVGDAASGGGPGTSADMQKVSGGPATPIESGNPARAVQDAANPVSGDDRPGAGQGEGGPAPGDRDSPAGVFSVDRPDRSAPGESPQAPGAPPTTAPA</sequence>
<name>A0A6J4V493_9BACT</name>
<dbReference type="AlphaFoldDB" id="A0A6J4V493"/>